<reference evidence="5" key="3">
    <citation type="submission" date="2016-03" db="UniProtKB">
        <authorList>
            <consortium name="EnsemblProtists"/>
        </authorList>
    </citation>
    <scope>IDENTIFICATION</scope>
</reference>
<dbReference type="SUPFAM" id="SSF103506">
    <property type="entry name" value="Mitochondrial carrier"/>
    <property type="match status" value="1"/>
</dbReference>
<evidence type="ECO:0000313" key="5">
    <source>
        <dbReference type="EnsemblProtists" id="EKX33125"/>
    </source>
</evidence>
<evidence type="ECO:0000313" key="4">
    <source>
        <dbReference type="EMBL" id="EKX33125.1"/>
    </source>
</evidence>
<gene>
    <name evidence="4" type="ORF">GUITHDRAFT_120692</name>
</gene>
<reference evidence="6" key="2">
    <citation type="submission" date="2012-11" db="EMBL/GenBank/DDBJ databases">
        <authorList>
            <person name="Kuo A."/>
            <person name="Curtis B.A."/>
            <person name="Tanifuji G."/>
            <person name="Burki F."/>
            <person name="Gruber A."/>
            <person name="Irimia M."/>
            <person name="Maruyama S."/>
            <person name="Arias M.C."/>
            <person name="Ball S.G."/>
            <person name="Gile G.H."/>
            <person name="Hirakawa Y."/>
            <person name="Hopkins J.F."/>
            <person name="Rensing S.A."/>
            <person name="Schmutz J."/>
            <person name="Symeonidi A."/>
            <person name="Elias M."/>
            <person name="Eveleigh R.J."/>
            <person name="Herman E.K."/>
            <person name="Klute M.J."/>
            <person name="Nakayama T."/>
            <person name="Obornik M."/>
            <person name="Reyes-Prieto A."/>
            <person name="Armbrust E.V."/>
            <person name="Aves S.J."/>
            <person name="Beiko R.G."/>
            <person name="Coutinho P."/>
            <person name="Dacks J.B."/>
            <person name="Durnford D.G."/>
            <person name="Fast N.M."/>
            <person name="Green B.R."/>
            <person name="Grisdale C."/>
            <person name="Hempe F."/>
            <person name="Henrissat B."/>
            <person name="Hoppner M.P."/>
            <person name="Ishida K.-I."/>
            <person name="Kim E."/>
            <person name="Koreny L."/>
            <person name="Kroth P.G."/>
            <person name="Liu Y."/>
            <person name="Malik S.-B."/>
            <person name="Maier U.G."/>
            <person name="McRose D."/>
            <person name="Mock T."/>
            <person name="Neilson J.A."/>
            <person name="Onodera N.T."/>
            <person name="Poole A.M."/>
            <person name="Pritham E.J."/>
            <person name="Richards T.A."/>
            <person name="Rocap G."/>
            <person name="Roy S.W."/>
            <person name="Sarai C."/>
            <person name="Schaack S."/>
            <person name="Shirato S."/>
            <person name="Slamovits C.H."/>
            <person name="Spencer D.F."/>
            <person name="Suzuki S."/>
            <person name="Worden A.Z."/>
            <person name="Zauner S."/>
            <person name="Barry K."/>
            <person name="Bell C."/>
            <person name="Bharti A.K."/>
            <person name="Crow J.A."/>
            <person name="Grimwood J."/>
            <person name="Kramer R."/>
            <person name="Lindquist E."/>
            <person name="Lucas S."/>
            <person name="Salamov A."/>
            <person name="McFadden G.I."/>
            <person name="Lane C.E."/>
            <person name="Keeling P.J."/>
            <person name="Gray M.W."/>
            <person name="Grigoriev I.V."/>
            <person name="Archibald J.M."/>
        </authorList>
    </citation>
    <scope>NUCLEOTIDE SEQUENCE</scope>
    <source>
        <strain evidence="6">CCMP2712</strain>
    </source>
</reference>
<accession>L1IBA4</accession>
<dbReference type="Gene3D" id="1.50.40.10">
    <property type="entry name" value="Mitochondrial carrier domain"/>
    <property type="match status" value="1"/>
</dbReference>
<dbReference type="Proteomes" id="UP000011087">
    <property type="component" value="Unassembled WGS sequence"/>
</dbReference>
<comment type="subcellular location">
    <subcellularLocation>
        <location evidence="1">Membrane</location>
    </subcellularLocation>
</comment>
<evidence type="ECO:0000256" key="1">
    <source>
        <dbReference type="ARBA" id="ARBA00004370"/>
    </source>
</evidence>
<keyword evidence="3" id="KW-0472">Membrane</keyword>
<dbReference type="GO" id="GO:0016020">
    <property type="term" value="C:membrane"/>
    <property type="evidence" value="ECO:0007669"/>
    <property type="project" value="UniProtKB-SubCell"/>
</dbReference>
<dbReference type="RefSeq" id="XP_005820105.1">
    <property type="nucleotide sequence ID" value="XM_005820048.1"/>
</dbReference>
<proteinExistence type="predicted"/>
<dbReference type="InterPro" id="IPR023395">
    <property type="entry name" value="MCP_dom_sf"/>
</dbReference>
<organism evidence="4">
    <name type="scientific">Guillardia theta (strain CCMP2712)</name>
    <name type="common">Cryptophyte</name>
    <dbReference type="NCBI Taxonomy" id="905079"/>
    <lineage>
        <taxon>Eukaryota</taxon>
        <taxon>Cryptophyceae</taxon>
        <taxon>Pyrenomonadales</taxon>
        <taxon>Geminigeraceae</taxon>
        <taxon>Guillardia</taxon>
    </lineage>
</organism>
<evidence type="ECO:0000256" key="2">
    <source>
        <dbReference type="ARBA" id="ARBA00022692"/>
    </source>
</evidence>
<evidence type="ECO:0008006" key="7">
    <source>
        <dbReference type="Google" id="ProtNLM"/>
    </source>
</evidence>
<dbReference type="GeneID" id="17289866"/>
<keyword evidence="2" id="KW-0812">Transmembrane</keyword>
<sequence>MTWWIDAKVGAAVGVTDVALVYPLAVLATRREAGMPMRTALAQGRLWAGGWTAGTLLIPYSIGVETLSNGVRRTTTRMLGMEEDSMTCQVAAAAATSGVITFFGLQPIEKKMVGCCAGESSGDDERFSHVFCYTKTHGLRALYGGVTPLFLREFVYVFAITVANPQVTKLVEREIHAFKMERHASIFGGFGAFLIGTSAGLVTAPFQTLNALMKSEANRGQRMLHVLQEMFQRGALPGINRLWYGAATRSMRTGGAGVLYYS</sequence>
<name>L1IBA4_GUITC</name>
<dbReference type="AlphaFoldDB" id="L1IBA4"/>
<dbReference type="HOGENOM" id="CLU_1063346_0_0_1"/>
<reference evidence="4 6" key="1">
    <citation type="journal article" date="2012" name="Nature">
        <title>Algal genomes reveal evolutionary mosaicism and the fate of nucleomorphs.</title>
        <authorList>
            <consortium name="DOE Joint Genome Institute"/>
            <person name="Curtis B.A."/>
            <person name="Tanifuji G."/>
            <person name="Burki F."/>
            <person name="Gruber A."/>
            <person name="Irimia M."/>
            <person name="Maruyama S."/>
            <person name="Arias M.C."/>
            <person name="Ball S.G."/>
            <person name="Gile G.H."/>
            <person name="Hirakawa Y."/>
            <person name="Hopkins J.F."/>
            <person name="Kuo A."/>
            <person name="Rensing S.A."/>
            <person name="Schmutz J."/>
            <person name="Symeonidi A."/>
            <person name="Elias M."/>
            <person name="Eveleigh R.J."/>
            <person name="Herman E.K."/>
            <person name="Klute M.J."/>
            <person name="Nakayama T."/>
            <person name="Obornik M."/>
            <person name="Reyes-Prieto A."/>
            <person name="Armbrust E.V."/>
            <person name="Aves S.J."/>
            <person name="Beiko R.G."/>
            <person name="Coutinho P."/>
            <person name="Dacks J.B."/>
            <person name="Durnford D.G."/>
            <person name="Fast N.M."/>
            <person name="Green B.R."/>
            <person name="Grisdale C.J."/>
            <person name="Hempel F."/>
            <person name="Henrissat B."/>
            <person name="Hoppner M.P."/>
            <person name="Ishida K."/>
            <person name="Kim E."/>
            <person name="Koreny L."/>
            <person name="Kroth P.G."/>
            <person name="Liu Y."/>
            <person name="Malik S.B."/>
            <person name="Maier U.G."/>
            <person name="McRose D."/>
            <person name="Mock T."/>
            <person name="Neilson J.A."/>
            <person name="Onodera N.T."/>
            <person name="Poole A.M."/>
            <person name="Pritham E.J."/>
            <person name="Richards T.A."/>
            <person name="Rocap G."/>
            <person name="Roy S.W."/>
            <person name="Sarai C."/>
            <person name="Schaack S."/>
            <person name="Shirato S."/>
            <person name="Slamovits C.H."/>
            <person name="Spencer D.F."/>
            <person name="Suzuki S."/>
            <person name="Worden A.Z."/>
            <person name="Zauner S."/>
            <person name="Barry K."/>
            <person name="Bell C."/>
            <person name="Bharti A.K."/>
            <person name="Crow J.A."/>
            <person name="Grimwood J."/>
            <person name="Kramer R."/>
            <person name="Lindquist E."/>
            <person name="Lucas S."/>
            <person name="Salamov A."/>
            <person name="McFadden G.I."/>
            <person name="Lane C.E."/>
            <person name="Keeling P.J."/>
            <person name="Gray M.W."/>
            <person name="Grigoriev I.V."/>
            <person name="Archibald J.M."/>
        </authorList>
    </citation>
    <scope>NUCLEOTIDE SEQUENCE</scope>
    <source>
        <strain evidence="4 6">CCMP2712</strain>
    </source>
</reference>
<evidence type="ECO:0000313" key="6">
    <source>
        <dbReference type="Proteomes" id="UP000011087"/>
    </source>
</evidence>
<dbReference type="KEGG" id="gtt:GUITHDRAFT_120692"/>
<dbReference type="EnsemblProtists" id="EKX33125">
    <property type="protein sequence ID" value="EKX33125"/>
    <property type="gene ID" value="GUITHDRAFT_120692"/>
</dbReference>
<dbReference type="PaxDb" id="55529-EKX33125"/>
<dbReference type="OrthoDB" id="10496687at2759"/>
<dbReference type="EMBL" id="JH993155">
    <property type="protein sequence ID" value="EKX33125.1"/>
    <property type="molecule type" value="Genomic_DNA"/>
</dbReference>
<protein>
    <recommendedName>
        <fullName evidence="7">Mitochondrial carrier protein</fullName>
    </recommendedName>
</protein>
<evidence type="ECO:0000256" key="3">
    <source>
        <dbReference type="ARBA" id="ARBA00023136"/>
    </source>
</evidence>
<keyword evidence="6" id="KW-1185">Reference proteome</keyword>